<keyword evidence="7" id="KW-0223">Dioxygenase</keyword>
<gene>
    <name evidence="7" type="ORF">JQV55_18045</name>
</gene>
<dbReference type="PANTHER" id="PTHR30096:SF0">
    <property type="entry name" value="4,5-DOPA DIOXYGENASE EXTRADIOL-LIKE PROTEIN"/>
    <property type="match status" value="1"/>
</dbReference>
<evidence type="ECO:0000256" key="2">
    <source>
        <dbReference type="ARBA" id="ARBA00007581"/>
    </source>
</evidence>
<feature type="domain" description="Extradiol ring-cleavage dioxygenase class III enzyme subunit B" evidence="6">
    <location>
        <begin position="30"/>
        <end position="250"/>
    </location>
</feature>
<keyword evidence="8" id="KW-1185">Reference proteome</keyword>
<dbReference type="CDD" id="cd07363">
    <property type="entry name" value="45_DOPA_Dioxygenase"/>
    <property type="match status" value="1"/>
</dbReference>
<proteinExistence type="inferred from homology"/>
<dbReference type="SUPFAM" id="SSF53213">
    <property type="entry name" value="LigB-like"/>
    <property type="match status" value="1"/>
</dbReference>
<keyword evidence="5" id="KW-0560">Oxidoreductase</keyword>
<dbReference type="GO" id="GO:0008198">
    <property type="term" value="F:ferrous iron binding"/>
    <property type="evidence" value="ECO:0007669"/>
    <property type="project" value="InterPro"/>
</dbReference>
<dbReference type="InterPro" id="IPR004183">
    <property type="entry name" value="Xdiol_dOase_suB"/>
</dbReference>
<dbReference type="EMBL" id="JAFBRM010000006">
    <property type="protein sequence ID" value="MBM1715475.1"/>
    <property type="molecule type" value="Genomic_DNA"/>
</dbReference>
<accession>A0AAE2W1D3</accession>
<dbReference type="Proteomes" id="UP000732193">
    <property type="component" value="Unassembled WGS sequence"/>
</dbReference>
<comment type="caution">
    <text evidence="7">The sequence shown here is derived from an EMBL/GenBank/DDBJ whole genome shotgun (WGS) entry which is preliminary data.</text>
</comment>
<comment type="cofactor">
    <cofactor evidence="1">
        <name>Zn(2+)</name>
        <dbReference type="ChEBI" id="CHEBI:29105"/>
    </cofactor>
</comment>
<organism evidence="7 8">
    <name type="scientific">Sulfitobacter geojensis</name>
    <dbReference type="NCBI Taxonomy" id="1342299"/>
    <lineage>
        <taxon>Bacteria</taxon>
        <taxon>Pseudomonadati</taxon>
        <taxon>Pseudomonadota</taxon>
        <taxon>Alphaproteobacteria</taxon>
        <taxon>Rhodobacterales</taxon>
        <taxon>Roseobacteraceae</taxon>
        <taxon>Sulfitobacter</taxon>
    </lineage>
</organism>
<reference evidence="7 8" key="1">
    <citation type="submission" date="2021-01" db="EMBL/GenBank/DDBJ databases">
        <title>Diatom-associated Roseobacters Show Island Model of Population Structure.</title>
        <authorList>
            <person name="Qu L."/>
            <person name="Feng X."/>
            <person name="Chen Y."/>
            <person name="Li L."/>
            <person name="Wang X."/>
            <person name="Hu Z."/>
            <person name="Wang H."/>
            <person name="Luo H."/>
        </authorList>
    </citation>
    <scope>NUCLEOTIDE SEQUENCE [LARGE SCALE GENOMIC DNA]</scope>
    <source>
        <strain evidence="7 8">TR60-84</strain>
    </source>
</reference>
<dbReference type="Pfam" id="PF02900">
    <property type="entry name" value="LigB"/>
    <property type="match status" value="1"/>
</dbReference>
<evidence type="ECO:0000256" key="4">
    <source>
        <dbReference type="ARBA" id="ARBA00022833"/>
    </source>
</evidence>
<name>A0AAE2W1D3_9RHOB</name>
<dbReference type="PIRSF" id="PIRSF006157">
    <property type="entry name" value="Doxgns_DODA"/>
    <property type="match status" value="1"/>
</dbReference>
<evidence type="ECO:0000259" key="6">
    <source>
        <dbReference type="Pfam" id="PF02900"/>
    </source>
</evidence>
<dbReference type="PANTHER" id="PTHR30096">
    <property type="entry name" value="4,5-DOPA DIOXYGENASE EXTRADIOL-LIKE PROTEIN"/>
    <property type="match status" value="1"/>
</dbReference>
<protein>
    <submittedName>
        <fullName evidence="7">Dioxygenase</fullName>
    </submittedName>
</protein>
<keyword evidence="4" id="KW-0862">Zinc</keyword>
<evidence type="ECO:0000256" key="5">
    <source>
        <dbReference type="ARBA" id="ARBA00023002"/>
    </source>
</evidence>
<sequence>MTRMPTMFIPHGGGPCFFMDWDPPETWDRQREFLAGVPASLAEAPKALLVISGHWEEQQFTVQRNPAPPLLFDYNGFPPHTYELTWPAPGDPALSDRVQALVEAAGFPCPVDETRGYDHGVFIPLKVAFPEADIPCVQLSLRSDLDPAAHIAVGRALAPLRDEGVLIIGSGNTYHNMQKMMRAMRGGTAGAVNGQEFDLWLSDAATRPDPEERDQMLAQWSAAPGARNANPREEHLIPLHVVAGAALADKGMKTLEDQVLGAVESAFTFGGASSDA</sequence>
<dbReference type="GO" id="GO:0016702">
    <property type="term" value="F:oxidoreductase activity, acting on single donors with incorporation of molecular oxygen, incorporation of two atoms of oxygen"/>
    <property type="evidence" value="ECO:0007669"/>
    <property type="project" value="UniProtKB-ARBA"/>
</dbReference>
<dbReference type="AlphaFoldDB" id="A0AAE2W1D3"/>
<evidence type="ECO:0000256" key="3">
    <source>
        <dbReference type="ARBA" id="ARBA00022723"/>
    </source>
</evidence>
<comment type="similarity">
    <text evidence="2">Belongs to the DODA-type extradiol aromatic ring-opening dioxygenase family.</text>
</comment>
<evidence type="ECO:0000313" key="7">
    <source>
        <dbReference type="EMBL" id="MBM1715475.1"/>
    </source>
</evidence>
<dbReference type="Gene3D" id="3.40.830.10">
    <property type="entry name" value="LigB-like"/>
    <property type="match status" value="1"/>
</dbReference>
<evidence type="ECO:0000256" key="1">
    <source>
        <dbReference type="ARBA" id="ARBA00001947"/>
    </source>
</evidence>
<dbReference type="GO" id="GO:0008270">
    <property type="term" value="F:zinc ion binding"/>
    <property type="evidence" value="ECO:0007669"/>
    <property type="project" value="InterPro"/>
</dbReference>
<keyword evidence="3" id="KW-0479">Metal-binding</keyword>
<evidence type="ECO:0000313" key="8">
    <source>
        <dbReference type="Proteomes" id="UP000732193"/>
    </source>
</evidence>
<dbReference type="InterPro" id="IPR014436">
    <property type="entry name" value="Extradiol_dOase_DODA"/>
</dbReference>